<dbReference type="AlphaFoldDB" id="A0A7J7CYH2"/>
<evidence type="ECO:0000313" key="1">
    <source>
        <dbReference type="EMBL" id="KAF5739110.1"/>
    </source>
</evidence>
<proteinExistence type="predicted"/>
<dbReference type="EMBL" id="JAAARO010000012">
    <property type="protein sequence ID" value="KAF5739110.1"/>
    <property type="molecule type" value="Genomic_DNA"/>
</dbReference>
<accession>A0A7J7CYH2</accession>
<dbReference type="InParanoid" id="A0A7J7CYH2"/>
<sequence>MSLISHSTASSSSSSRNHKICLVSEFQQGCYDYKYEVFVIDLGSCSGGRQRRRGPRQFRNPLFQIPKYFPISMGFFAFQSSIYFLGGYRAFEAKVILPTDVFVYDTSSCGSTIKKVSGMNRGKCYPVIIGPVDGKFYVISKCLVYRDFEKFDPKLGSWDLLCQPPVTYRPFPDEVNEYCISAYALSNDRKILMSTPSGFFSYDIDMDNWYFNPEASIPFGPSYMEIEIPSECAVSMGGDRFLGFIKEEEDEAEDEEDCHVVLGTYRYNSNEHTWDDFQHIYAWPMKYETPVYPMSMSMSLGDDLFCVIVSEYDIDSNTHCVSIKVFGDGPKFKCLHSRQYKEEYKMKCCVKNIAAAFPWNDRPYNKES</sequence>
<reference evidence="1 2" key="1">
    <citation type="journal article" date="2020" name="Nat. Commun.">
        <title>Genome of Tripterygium wilfordii and identification of cytochrome P450 involved in triptolide biosynthesis.</title>
        <authorList>
            <person name="Tu L."/>
            <person name="Su P."/>
            <person name="Zhang Z."/>
            <person name="Gao L."/>
            <person name="Wang J."/>
            <person name="Hu T."/>
            <person name="Zhou J."/>
            <person name="Zhang Y."/>
            <person name="Zhao Y."/>
            <person name="Liu Y."/>
            <person name="Song Y."/>
            <person name="Tong Y."/>
            <person name="Lu Y."/>
            <person name="Yang J."/>
            <person name="Xu C."/>
            <person name="Jia M."/>
            <person name="Peters R.J."/>
            <person name="Huang L."/>
            <person name="Gao W."/>
        </authorList>
    </citation>
    <scope>NUCLEOTIDE SEQUENCE [LARGE SCALE GENOMIC DNA]</scope>
    <source>
        <strain evidence="2">cv. XIE 37</strain>
        <tissue evidence="1">Leaf</tissue>
    </source>
</reference>
<comment type="caution">
    <text evidence="1">The sequence shown here is derived from an EMBL/GenBank/DDBJ whole genome shotgun (WGS) entry which is preliminary data.</text>
</comment>
<dbReference type="Gene3D" id="2.120.10.80">
    <property type="entry name" value="Kelch-type beta propeller"/>
    <property type="match status" value="1"/>
</dbReference>
<dbReference type="Proteomes" id="UP000593562">
    <property type="component" value="Unassembled WGS sequence"/>
</dbReference>
<dbReference type="SUPFAM" id="SSF117281">
    <property type="entry name" value="Kelch motif"/>
    <property type="match status" value="1"/>
</dbReference>
<keyword evidence="2" id="KW-1185">Reference proteome</keyword>
<dbReference type="InterPro" id="IPR015915">
    <property type="entry name" value="Kelch-typ_b-propeller"/>
</dbReference>
<gene>
    <name evidence="1" type="ORF">HS088_TW12G00309</name>
</gene>
<protein>
    <submittedName>
        <fullName evidence="1">Uncharacterized protein</fullName>
    </submittedName>
</protein>
<name>A0A7J7CYH2_TRIWF</name>
<organism evidence="1 2">
    <name type="scientific">Tripterygium wilfordii</name>
    <name type="common">Thunder God vine</name>
    <dbReference type="NCBI Taxonomy" id="458696"/>
    <lineage>
        <taxon>Eukaryota</taxon>
        <taxon>Viridiplantae</taxon>
        <taxon>Streptophyta</taxon>
        <taxon>Embryophyta</taxon>
        <taxon>Tracheophyta</taxon>
        <taxon>Spermatophyta</taxon>
        <taxon>Magnoliopsida</taxon>
        <taxon>eudicotyledons</taxon>
        <taxon>Gunneridae</taxon>
        <taxon>Pentapetalae</taxon>
        <taxon>rosids</taxon>
        <taxon>fabids</taxon>
        <taxon>Celastrales</taxon>
        <taxon>Celastraceae</taxon>
        <taxon>Tripterygium</taxon>
    </lineage>
</organism>
<dbReference type="Pfam" id="PF07893">
    <property type="entry name" value="DUF1668"/>
    <property type="match status" value="1"/>
</dbReference>
<dbReference type="InterPro" id="IPR012871">
    <property type="entry name" value="DUF1668_ORYSA"/>
</dbReference>
<evidence type="ECO:0000313" key="2">
    <source>
        <dbReference type="Proteomes" id="UP000593562"/>
    </source>
</evidence>